<dbReference type="EMBL" id="ACCL02000004">
    <property type="protein sequence ID" value="EET61789.1"/>
    <property type="molecule type" value="Genomic_DNA"/>
</dbReference>
<dbReference type="Proteomes" id="UP000005561">
    <property type="component" value="Unassembled WGS sequence"/>
</dbReference>
<dbReference type="AlphaFoldDB" id="C6LBI6"/>
<reference evidence="1" key="1">
    <citation type="submission" date="2009-07" db="EMBL/GenBank/DDBJ databases">
        <authorList>
            <person name="Weinstock G."/>
            <person name="Sodergren E."/>
            <person name="Clifton S."/>
            <person name="Fulton L."/>
            <person name="Fulton B."/>
            <person name="Courtney L."/>
            <person name="Fronick C."/>
            <person name="Harrison M."/>
            <person name="Strong C."/>
            <person name="Farmer C."/>
            <person name="Delahaunty K."/>
            <person name="Markovic C."/>
            <person name="Hall O."/>
            <person name="Minx P."/>
            <person name="Tomlinson C."/>
            <person name="Mitreva M."/>
            <person name="Nelson J."/>
            <person name="Hou S."/>
            <person name="Wollam A."/>
            <person name="Pepin K.H."/>
            <person name="Johnson M."/>
            <person name="Bhonagiri V."/>
            <person name="Nash W.E."/>
            <person name="Warren W."/>
            <person name="Chinwalla A."/>
            <person name="Mardis E.R."/>
            <person name="Wilson R.K."/>
        </authorList>
    </citation>
    <scope>NUCLEOTIDE SEQUENCE [LARGE SCALE GENOMIC DNA]</scope>
    <source>
        <strain evidence="1">DSM 14469</strain>
    </source>
</reference>
<gene>
    <name evidence="1" type="ORF">BRYFOR_05981</name>
</gene>
<comment type="caution">
    <text evidence="1">The sequence shown here is derived from an EMBL/GenBank/DDBJ whole genome shotgun (WGS) entry which is preliminary data.</text>
</comment>
<proteinExistence type="predicted"/>
<keyword evidence="2" id="KW-1185">Reference proteome</keyword>
<name>C6LBI6_9FIRM</name>
<evidence type="ECO:0000313" key="2">
    <source>
        <dbReference type="Proteomes" id="UP000005561"/>
    </source>
</evidence>
<protein>
    <submittedName>
        <fullName evidence="1">Uncharacterized protein</fullName>
    </submittedName>
</protein>
<organism evidence="1 2">
    <name type="scientific">Marvinbryantia formatexigens DSM 14469</name>
    <dbReference type="NCBI Taxonomy" id="478749"/>
    <lineage>
        <taxon>Bacteria</taxon>
        <taxon>Bacillati</taxon>
        <taxon>Bacillota</taxon>
        <taxon>Clostridia</taxon>
        <taxon>Lachnospirales</taxon>
        <taxon>Lachnospiraceae</taxon>
        <taxon>Marvinbryantia</taxon>
    </lineage>
</organism>
<sequence length="50" mass="5760">MPLSLGKIEQDIGKTVDFKREIDCLFLLQKFKYRQLSNTVVTFLIGGILE</sequence>
<evidence type="ECO:0000313" key="1">
    <source>
        <dbReference type="EMBL" id="EET61789.1"/>
    </source>
</evidence>
<accession>C6LBI6</accession>